<evidence type="ECO:0000313" key="2">
    <source>
        <dbReference type="Proteomes" id="UP001060085"/>
    </source>
</evidence>
<organism evidence="1 2">
    <name type="scientific">Catharanthus roseus</name>
    <name type="common">Madagascar periwinkle</name>
    <name type="synonym">Vinca rosea</name>
    <dbReference type="NCBI Taxonomy" id="4058"/>
    <lineage>
        <taxon>Eukaryota</taxon>
        <taxon>Viridiplantae</taxon>
        <taxon>Streptophyta</taxon>
        <taxon>Embryophyta</taxon>
        <taxon>Tracheophyta</taxon>
        <taxon>Spermatophyta</taxon>
        <taxon>Magnoliopsida</taxon>
        <taxon>eudicotyledons</taxon>
        <taxon>Gunneridae</taxon>
        <taxon>Pentapetalae</taxon>
        <taxon>asterids</taxon>
        <taxon>lamiids</taxon>
        <taxon>Gentianales</taxon>
        <taxon>Apocynaceae</taxon>
        <taxon>Rauvolfioideae</taxon>
        <taxon>Vinceae</taxon>
        <taxon>Catharanthinae</taxon>
        <taxon>Catharanthus</taxon>
    </lineage>
</organism>
<accession>A0ACC0AY01</accession>
<reference evidence="2" key="1">
    <citation type="journal article" date="2023" name="Nat. Plants">
        <title>Single-cell RNA sequencing provides a high-resolution roadmap for understanding the multicellular compartmentation of specialized metabolism.</title>
        <authorList>
            <person name="Sun S."/>
            <person name="Shen X."/>
            <person name="Li Y."/>
            <person name="Li Y."/>
            <person name="Wang S."/>
            <person name="Li R."/>
            <person name="Zhang H."/>
            <person name="Shen G."/>
            <person name="Guo B."/>
            <person name="Wei J."/>
            <person name="Xu J."/>
            <person name="St-Pierre B."/>
            <person name="Chen S."/>
            <person name="Sun C."/>
        </authorList>
    </citation>
    <scope>NUCLEOTIDE SEQUENCE [LARGE SCALE GENOMIC DNA]</scope>
</reference>
<name>A0ACC0AY01_CATRO</name>
<protein>
    <submittedName>
        <fullName evidence="1">Uncharacterized protein</fullName>
    </submittedName>
</protein>
<gene>
    <name evidence="1" type="ORF">M9H77_23636</name>
</gene>
<proteinExistence type="predicted"/>
<dbReference type="EMBL" id="CM044705">
    <property type="protein sequence ID" value="KAI5664313.1"/>
    <property type="molecule type" value="Genomic_DNA"/>
</dbReference>
<evidence type="ECO:0000313" key="1">
    <source>
        <dbReference type="EMBL" id="KAI5664313.1"/>
    </source>
</evidence>
<sequence length="95" mass="10566">MYRTPTLLIAFRVYLVKARGKSRSIPQTSLSFANAKDIPRSQSNFAPEPAPHLGSSAFDLGRNKEGSRDTVKKLSTKPKKKESKEDGETRGILFN</sequence>
<comment type="caution">
    <text evidence="1">The sequence shown here is derived from an EMBL/GenBank/DDBJ whole genome shotgun (WGS) entry which is preliminary data.</text>
</comment>
<keyword evidence="2" id="KW-1185">Reference proteome</keyword>
<dbReference type="Proteomes" id="UP001060085">
    <property type="component" value="Linkage Group LG05"/>
</dbReference>